<dbReference type="GO" id="GO:0008870">
    <property type="term" value="F:galactoside O-acetyltransferase activity"/>
    <property type="evidence" value="ECO:0007669"/>
    <property type="project" value="TreeGrafter"/>
</dbReference>
<accession>A0A316I6A8</accession>
<evidence type="ECO:0000313" key="7">
    <source>
        <dbReference type="EMBL" id="PWK89027.1"/>
    </source>
</evidence>
<dbReference type="InterPro" id="IPR011004">
    <property type="entry name" value="Trimer_LpxA-like_sf"/>
</dbReference>
<name>A0A316I6A8_9PSEU</name>
<reference evidence="7 8" key="1">
    <citation type="submission" date="2018-05" db="EMBL/GenBank/DDBJ databases">
        <title>Genomic Encyclopedia of Type Strains, Phase IV (KMG-IV): sequencing the most valuable type-strain genomes for metagenomic binning, comparative biology and taxonomic classification.</title>
        <authorList>
            <person name="Goeker M."/>
        </authorList>
    </citation>
    <scope>NUCLEOTIDE SEQUENCE [LARGE SCALE GENOMIC DNA]</scope>
    <source>
        <strain evidence="7 8">DSM 45480</strain>
    </source>
</reference>
<protein>
    <recommendedName>
        <fullName evidence="5">Acetyltransferase</fullName>
        <ecNumber evidence="5">2.3.1.-</ecNumber>
    </recommendedName>
</protein>
<evidence type="ECO:0000256" key="5">
    <source>
        <dbReference type="RuleBase" id="RU367021"/>
    </source>
</evidence>
<dbReference type="Proteomes" id="UP000246005">
    <property type="component" value="Unassembled WGS sequence"/>
</dbReference>
<proteinExistence type="inferred from homology"/>
<dbReference type="Pfam" id="PF00132">
    <property type="entry name" value="Hexapep"/>
    <property type="match status" value="1"/>
</dbReference>
<evidence type="ECO:0000259" key="6">
    <source>
        <dbReference type="SMART" id="SM01266"/>
    </source>
</evidence>
<organism evidence="7 8">
    <name type="scientific">Lentzea atacamensis</name>
    <dbReference type="NCBI Taxonomy" id="531938"/>
    <lineage>
        <taxon>Bacteria</taxon>
        <taxon>Bacillati</taxon>
        <taxon>Actinomycetota</taxon>
        <taxon>Actinomycetes</taxon>
        <taxon>Pseudonocardiales</taxon>
        <taxon>Pseudonocardiaceae</taxon>
        <taxon>Lentzea</taxon>
    </lineage>
</organism>
<gene>
    <name evidence="7" type="ORF">C8D88_102296</name>
</gene>
<evidence type="ECO:0000256" key="4">
    <source>
        <dbReference type="ARBA" id="ARBA00023315"/>
    </source>
</evidence>
<keyword evidence="2 5" id="KW-0808">Transferase</keyword>
<dbReference type="SUPFAM" id="SSF51161">
    <property type="entry name" value="Trimeric LpxA-like enzymes"/>
    <property type="match status" value="1"/>
</dbReference>
<evidence type="ECO:0000256" key="3">
    <source>
        <dbReference type="ARBA" id="ARBA00022737"/>
    </source>
</evidence>
<dbReference type="PANTHER" id="PTHR43017:SF1">
    <property type="entry name" value="ACETYLTRANSFERASE YJL218W-RELATED"/>
    <property type="match status" value="1"/>
</dbReference>
<dbReference type="InterPro" id="IPR039369">
    <property type="entry name" value="LacA-like"/>
</dbReference>
<dbReference type="Pfam" id="PF12464">
    <property type="entry name" value="Mac"/>
    <property type="match status" value="1"/>
</dbReference>
<dbReference type="PANTHER" id="PTHR43017">
    <property type="entry name" value="GALACTOSIDE O-ACETYLTRANSFERASE"/>
    <property type="match status" value="1"/>
</dbReference>
<dbReference type="FunFam" id="2.160.10.10:FF:000025">
    <property type="entry name" value="Hexapeptide-repeat containing-acetyltransferase"/>
    <property type="match status" value="1"/>
</dbReference>
<dbReference type="AlphaFoldDB" id="A0A316I6A8"/>
<dbReference type="SMART" id="SM01266">
    <property type="entry name" value="Mac"/>
    <property type="match status" value="1"/>
</dbReference>
<feature type="domain" description="Maltose/galactoside acetyltransferase" evidence="6">
    <location>
        <begin position="5"/>
        <end position="59"/>
    </location>
</feature>
<evidence type="ECO:0000313" key="8">
    <source>
        <dbReference type="Proteomes" id="UP000246005"/>
    </source>
</evidence>
<evidence type="ECO:0000256" key="2">
    <source>
        <dbReference type="ARBA" id="ARBA00022679"/>
    </source>
</evidence>
<dbReference type="CDD" id="cd03357">
    <property type="entry name" value="LbH_MAT_GAT"/>
    <property type="match status" value="1"/>
</dbReference>
<comment type="similarity">
    <text evidence="1 5">Belongs to the transferase hexapeptide repeat family.</text>
</comment>
<dbReference type="InterPro" id="IPR001451">
    <property type="entry name" value="Hexapep"/>
</dbReference>
<dbReference type="RefSeq" id="WP_233439297.1">
    <property type="nucleotide sequence ID" value="NZ_QGHB01000002.1"/>
</dbReference>
<dbReference type="EMBL" id="QGHB01000002">
    <property type="protein sequence ID" value="PWK89027.1"/>
    <property type="molecule type" value="Genomic_DNA"/>
</dbReference>
<keyword evidence="3" id="KW-0677">Repeat</keyword>
<comment type="caution">
    <text evidence="7">The sequence shown here is derived from an EMBL/GenBank/DDBJ whole genome shotgun (WGS) entry which is preliminary data.</text>
</comment>
<dbReference type="InterPro" id="IPR024688">
    <property type="entry name" value="Mac_dom"/>
</dbReference>
<sequence length="185" mass="20290">MGTNREKMINGEPYLSMDPELEDDRQRAQRLMIRYNASEPGDYEGMHALLKDFVAEIGENTVLLPRLQIEYGYNTRIGSNSFMNYDGIILDCGPVTIGDNVMMGPRVQLLTALHPIEDHEARIAGWETTAPIVIGDRVWFGGGVIVCPGVTVGDNTVVGAGSVVTRDLPDHVLAVGNPARIVRKI</sequence>
<evidence type="ECO:0000256" key="1">
    <source>
        <dbReference type="ARBA" id="ARBA00007274"/>
    </source>
</evidence>
<dbReference type="Gene3D" id="2.160.10.10">
    <property type="entry name" value="Hexapeptide repeat proteins"/>
    <property type="match status" value="1"/>
</dbReference>
<dbReference type="EC" id="2.3.1.-" evidence="5"/>
<keyword evidence="4 5" id="KW-0012">Acyltransferase</keyword>